<dbReference type="Gene3D" id="3.40.50.150">
    <property type="entry name" value="Vaccinia Virus protein VP39"/>
    <property type="match status" value="1"/>
</dbReference>
<evidence type="ECO:0000256" key="7">
    <source>
        <dbReference type="ARBA" id="ARBA00022884"/>
    </source>
</evidence>
<accession>A0A4R2F6U1</accession>
<dbReference type="SUPFAM" id="SSF53335">
    <property type="entry name" value="S-adenosyl-L-methionine-dependent methyltransferases"/>
    <property type="match status" value="1"/>
</dbReference>
<evidence type="ECO:0000256" key="1">
    <source>
        <dbReference type="ARBA" id="ARBA00004496"/>
    </source>
</evidence>
<keyword evidence="3 9" id="KW-0698">rRNA processing</keyword>
<sequence length="415" mass="45591">MVIDTIRGRISVFIAKGHRIVDRIKLKPGREKSLDRHHPWIFSSGIHNIKGQPLAGATVDVVAHDGRWLGRGAWSPESQIQVRIWSFDREQEIDRAFFLRRIERAQKARDALIARQGLTGYRLIAAESDGLPGITIDRYANVLVCQLLSAGADYWRDTLVSVLAELYPDCAIYERSDVDSRKKEGLALTTGLLHGELPPMPVVIEENGVKIAVDVTTGHKTGFYLDQRDNRVVAARAVAGKSVLNCFCYTGTFGVYAAKGGAASIENVDVSSQALATAKANMALNGLDDSQVQYTEADVFKLLRQYRDEGRKFDVVVLDPPKFADNKAQLPGACRGYKDINMLAMQLLVPGGTLLTFSCSGLMPADLFQKIVADAALDAKREAQFTERLSQAADHPIAAAFPEGFYLKGLVATVW</sequence>
<dbReference type="PANTHER" id="PTHR42873">
    <property type="entry name" value="RIBOSOMAL RNA LARGE SUBUNIT METHYLTRANSFERASE"/>
    <property type="match status" value="1"/>
</dbReference>
<dbReference type="Pfam" id="PF10672">
    <property type="entry name" value="Methyltrans_SAM"/>
    <property type="match status" value="1"/>
</dbReference>
<keyword evidence="6 9" id="KW-0949">S-adenosyl-L-methionine</keyword>
<comment type="subcellular location">
    <subcellularLocation>
        <location evidence="1 9">Cytoplasm</location>
    </subcellularLocation>
</comment>
<comment type="caution">
    <text evidence="11">The sequence shown here is derived from an EMBL/GenBank/DDBJ whole genome shotgun (WGS) entry which is preliminary data.</text>
</comment>
<dbReference type="PROSITE" id="PS50890">
    <property type="entry name" value="PUA"/>
    <property type="match status" value="1"/>
</dbReference>
<dbReference type="AlphaFoldDB" id="A0A4R2F6U1"/>
<dbReference type="InterPro" id="IPR002478">
    <property type="entry name" value="PUA"/>
</dbReference>
<keyword evidence="12" id="KW-1185">Reference proteome</keyword>
<dbReference type="InterPro" id="IPR023542">
    <property type="entry name" value="RLMI"/>
</dbReference>
<name>A0A4R2F6U1_9GAMM</name>
<evidence type="ECO:0000256" key="6">
    <source>
        <dbReference type="ARBA" id="ARBA00022691"/>
    </source>
</evidence>
<keyword evidence="5 9" id="KW-0808">Transferase</keyword>
<dbReference type="PANTHER" id="PTHR42873:SF1">
    <property type="entry name" value="S-ADENOSYLMETHIONINE-DEPENDENT METHYLTRANSFERASE DOMAIN-CONTAINING PROTEIN"/>
    <property type="match status" value="1"/>
</dbReference>
<dbReference type="SMART" id="SM00359">
    <property type="entry name" value="PUA"/>
    <property type="match status" value="1"/>
</dbReference>
<keyword evidence="4 9" id="KW-0489">Methyltransferase</keyword>
<organism evidence="11 12">
    <name type="scientific">Shewanella fodinae</name>
    <dbReference type="NCBI Taxonomy" id="552357"/>
    <lineage>
        <taxon>Bacteria</taxon>
        <taxon>Pseudomonadati</taxon>
        <taxon>Pseudomonadota</taxon>
        <taxon>Gammaproteobacteria</taxon>
        <taxon>Alteromonadales</taxon>
        <taxon>Shewanellaceae</taxon>
        <taxon>Shewanella</taxon>
    </lineage>
</organism>
<comment type="similarity">
    <text evidence="8 9">Belongs to the methyltransferase superfamily. RlmI family.</text>
</comment>
<dbReference type="Pfam" id="PF17785">
    <property type="entry name" value="PUA_3"/>
    <property type="match status" value="1"/>
</dbReference>
<evidence type="ECO:0000259" key="10">
    <source>
        <dbReference type="SMART" id="SM00359"/>
    </source>
</evidence>
<dbReference type="InterPro" id="IPR041532">
    <property type="entry name" value="RlmI-like_PUA"/>
</dbReference>
<reference evidence="11 12" key="1">
    <citation type="submission" date="2019-03" db="EMBL/GenBank/DDBJ databases">
        <title>Freshwater and sediment microbial communities from various areas in North America, analyzing microbe dynamics in response to fracking.</title>
        <authorList>
            <person name="Lamendella R."/>
        </authorList>
    </citation>
    <scope>NUCLEOTIDE SEQUENCE [LARGE SCALE GENOMIC DNA]</scope>
    <source>
        <strain evidence="11 12">74A</strain>
    </source>
</reference>
<evidence type="ECO:0000256" key="5">
    <source>
        <dbReference type="ARBA" id="ARBA00022679"/>
    </source>
</evidence>
<dbReference type="Gene3D" id="2.30.130.10">
    <property type="entry name" value="PUA domain"/>
    <property type="match status" value="1"/>
</dbReference>
<keyword evidence="2 9" id="KW-0963">Cytoplasm</keyword>
<dbReference type="CDD" id="cd11572">
    <property type="entry name" value="RlmI_M_like"/>
    <property type="match status" value="1"/>
</dbReference>
<dbReference type="EMBL" id="SLWF01000025">
    <property type="protein sequence ID" value="TCN81291.1"/>
    <property type="molecule type" value="Genomic_DNA"/>
</dbReference>
<feature type="domain" description="PUA" evidence="10">
    <location>
        <begin position="22"/>
        <end position="107"/>
    </location>
</feature>
<evidence type="ECO:0000256" key="3">
    <source>
        <dbReference type="ARBA" id="ARBA00022552"/>
    </source>
</evidence>
<dbReference type="InterPro" id="IPR036974">
    <property type="entry name" value="PUA_sf"/>
</dbReference>
<comment type="catalytic activity">
    <reaction evidence="9">
        <text>cytidine(1962) in 23S rRNA + S-adenosyl-L-methionine = 5-methylcytidine(1962) in 23S rRNA + S-adenosyl-L-homocysteine + H(+)</text>
        <dbReference type="Rhea" id="RHEA:42912"/>
        <dbReference type="Rhea" id="RHEA-COMP:10382"/>
        <dbReference type="Rhea" id="RHEA-COMP:10386"/>
        <dbReference type="ChEBI" id="CHEBI:15378"/>
        <dbReference type="ChEBI" id="CHEBI:57856"/>
        <dbReference type="ChEBI" id="CHEBI:59789"/>
        <dbReference type="ChEBI" id="CHEBI:74483"/>
        <dbReference type="ChEBI" id="CHEBI:82748"/>
        <dbReference type="EC" id="2.1.1.191"/>
    </reaction>
</comment>
<dbReference type="EC" id="2.1.1.191" evidence="9"/>
<dbReference type="Proteomes" id="UP000294832">
    <property type="component" value="Unassembled WGS sequence"/>
</dbReference>
<evidence type="ECO:0000256" key="8">
    <source>
        <dbReference type="ARBA" id="ARBA00038091"/>
    </source>
</evidence>
<protein>
    <recommendedName>
        <fullName evidence="9">Ribosomal RNA large subunit methyltransferase I</fullName>
        <ecNumber evidence="9">2.1.1.191</ecNumber>
    </recommendedName>
    <alternativeName>
        <fullName evidence="9">23S rRNA m5C1962 methyltransferase</fullName>
    </alternativeName>
    <alternativeName>
        <fullName evidence="9">rRNA (cytosine-C(5)-)-methyltransferase RlmI</fullName>
    </alternativeName>
</protein>
<dbReference type="GO" id="GO:0003723">
    <property type="term" value="F:RNA binding"/>
    <property type="evidence" value="ECO:0007669"/>
    <property type="project" value="UniProtKB-KW"/>
</dbReference>
<dbReference type="CDD" id="cd02440">
    <property type="entry name" value="AdoMet_MTases"/>
    <property type="match status" value="1"/>
</dbReference>
<dbReference type="InterPro" id="IPR015947">
    <property type="entry name" value="PUA-like_sf"/>
</dbReference>
<dbReference type="GO" id="GO:0016434">
    <property type="term" value="F:rRNA (cytosine) methyltransferase activity"/>
    <property type="evidence" value="ECO:0007669"/>
    <property type="project" value="UniProtKB-UniRule"/>
</dbReference>
<dbReference type="GO" id="GO:0005737">
    <property type="term" value="C:cytoplasm"/>
    <property type="evidence" value="ECO:0007669"/>
    <property type="project" value="UniProtKB-SubCell"/>
</dbReference>
<evidence type="ECO:0000256" key="9">
    <source>
        <dbReference type="HAMAP-Rule" id="MF_01857"/>
    </source>
</evidence>
<comment type="function">
    <text evidence="9">Specifically methylates the cytosine at position 1962 (m5C1962) of 23S rRNA.</text>
</comment>
<evidence type="ECO:0000256" key="4">
    <source>
        <dbReference type="ARBA" id="ARBA00022603"/>
    </source>
</evidence>
<dbReference type="HAMAP" id="MF_01857">
    <property type="entry name" value="23SrRNA_methyltr_I"/>
    <property type="match status" value="1"/>
</dbReference>
<dbReference type="InterPro" id="IPR019614">
    <property type="entry name" value="SAM-dep_methyl-trfase"/>
</dbReference>
<dbReference type="CDD" id="cd21153">
    <property type="entry name" value="PUA_RlmI"/>
    <property type="match status" value="1"/>
</dbReference>
<dbReference type="Gene3D" id="3.30.750.80">
    <property type="entry name" value="RNA methyltransferase domain (HRMD) like"/>
    <property type="match status" value="1"/>
</dbReference>
<evidence type="ECO:0000256" key="2">
    <source>
        <dbReference type="ARBA" id="ARBA00022490"/>
    </source>
</evidence>
<dbReference type="SUPFAM" id="SSF88697">
    <property type="entry name" value="PUA domain-like"/>
    <property type="match status" value="1"/>
</dbReference>
<evidence type="ECO:0000313" key="11">
    <source>
        <dbReference type="EMBL" id="TCN81291.1"/>
    </source>
</evidence>
<proteinExistence type="inferred from homology"/>
<gene>
    <name evidence="9" type="primary">rlmI</name>
    <name evidence="11" type="ORF">EDC91_12553</name>
</gene>
<keyword evidence="7 9" id="KW-0694">RNA-binding</keyword>
<evidence type="ECO:0000313" key="12">
    <source>
        <dbReference type="Proteomes" id="UP000294832"/>
    </source>
</evidence>
<dbReference type="InterPro" id="IPR029063">
    <property type="entry name" value="SAM-dependent_MTases_sf"/>
</dbReference>